<evidence type="ECO:0000313" key="5">
    <source>
        <dbReference type="EMBL" id="AOX00514.1"/>
    </source>
</evidence>
<accession>A0A1D8TSE4</accession>
<dbReference type="PROSITE" id="PS50851">
    <property type="entry name" value="CHEW"/>
    <property type="match status" value="1"/>
</dbReference>
<gene>
    <name evidence="5" type="ORF">BJP34_14565</name>
</gene>
<comment type="subcellular location">
    <subcellularLocation>
        <location evidence="1">Cytoplasm</location>
    </subcellularLocation>
</comment>
<dbReference type="Gene3D" id="2.40.50.180">
    <property type="entry name" value="CheA-289, Domain 4"/>
    <property type="match status" value="1"/>
</dbReference>
<dbReference type="KEGG" id="mpro:BJP34_14565"/>
<dbReference type="GO" id="GO:0006935">
    <property type="term" value="P:chemotaxis"/>
    <property type="evidence" value="ECO:0007669"/>
    <property type="project" value="InterPro"/>
</dbReference>
<dbReference type="PANTHER" id="PTHR22617">
    <property type="entry name" value="CHEMOTAXIS SENSOR HISTIDINE KINASE-RELATED"/>
    <property type="match status" value="1"/>
</dbReference>
<evidence type="ECO:0000259" key="4">
    <source>
        <dbReference type="PROSITE" id="PS50851"/>
    </source>
</evidence>
<dbReference type="InterPro" id="IPR002545">
    <property type="entry name" value="CheW-lke_dom"/>
</dbReference>
<keyword evidence="3" id="KW-0963">Cytoplasm</keyword>
<dbReference type="GO" id="GO:0005829">
    <property type="term" value="C:cytosol"/>
    <property type="evidence" value="ECO:0007669"/>
    <property type="project" value="TreeGrafter"/>
</dbReference>
<dbReference type="GO" id="GO:0007165">
    <property type="term" value="P:signal transduction"/>
    <property type="evidence" value="ECO:0007669"/>
    <property type="project" value="InterPro"/>
</dbReference>
<evidence type="ECO:0000313" key="6">
    <source>
        <dbReference type="Proteomes" id="UP000177870"/>
    </source>
</evidence>
<dbReference type="InterPro" id="IPR036061">
    <property type="entry name" value="CheW-like_dom_sf"/>
</dbReference>
<dbReference type="Pfam" id="PF01584">
    <property type="entry name" value="CheW"/>
    <property type="match status" value="1"/>
</dbReference>
<evidence type="ECO:0000256" key="2">
    <source>
        <dbReference type="ARBA" id="ARBA00021483"/>
    </source>
</evidence>
<proteinExistence type="predicted"/>
<dbReference type="AlphaFoldDB" id="A0A1D8TSE4"/>
<dbReference type="EMBL" id="CP017599">
    <property type="protein sequence ID" value="AOX00514.1"/>
    <property type="molecule type" value="Genomic_DNA"/>
</dbReference>
<dbReference type="InterPro" id="IPR039315">
    <property type="entry name" value="CheW"/>
</dbReference>
<organism evidence="5 6">
    <name type="scientific">Moorena producens PAL-8-15-08-1</name>
    <dbReference type="NCBI Taxonomy" id="1458985"/>
    <lineage>
        <taxon>Bacteria</taxon>
        <taxon>Bacillati</taxon>
        <taxon>Cyanobacteriota</taxon>
        <taxon>Cyanophyceae</taxon>
        <taxon>Coleofasciculales</taxon>
        <taxon>Coleofasciculaceae</taxon>
        <taxon>Moorena</taxon>
    </lineage>
</organism>
<dbReference type="OrthoDB" id="21516at2"/>
<dbReference type="SUPFAM" id="SSF50341">
    <property type="entry name" value="CheW-like"/>
    <property type="match status" value="1"/>
</dbReference>
<protein>
    <recommendedName>
        <fullName evidence="2">Chemotaxis protein CheW</fullName>
    </recommendedName>
</protein>
<evidence type="ECO:0000256" key="3">
    <source>
        <dbReference type="ARBA" id="ARBA00022490"/>
    </source>
</evidence>
<dbReference type="RefSeq" id="WP_070392971.1">
    <property type="nucleotide sequence ID" value="NZ_CP017599.1"/>
</dbReference>
<dbReference type="Proteomes" id="UP000177870">
    <property type="component" value="Chromosome"/>
</dbReference>
<reference evidence="6" key="1">
    <citation type="submission" date="2016-10" db="EMBL/GenBank/DDBJ databases">
        <title>Comparative genomics uncovers the prolific and rare metabolic potential of the cyanobacterial genus Moorea.</title>
        <authorList>
            <person name="Leao T."/>
            <person name="Castelao G."/>
            <person name="Korobeynikov A."/>
            <person name="Monroe E.A."/>
            <person name="Podell S."/>
            <person name="Glukhov E."/>
            <person name="Allen E."/>
            <person name="Gerwick W.H."/>
            <person name="Gerwick L."/>
        </authorList>
    </citation>
    <scope>NUCLEOTIDE SEQUENCE [LARGE SCALE GENOMIC DNA]</scope>
    <source>
        <strain evidence="6">PAL-8-15-08-1</strain>
    </source>
</reference>
<feature type="domain" description="CheW-like" evidence="4">
    <location>
        <begin position="83"/>
        <end position="247"/>
    </location>
</feature>
<dbReference type="STRING" id="1458985.BJP34_14565"/>
<name>A0A1D8TSE4_9CYAN</name>
<sequence length="250" mass="28508">MEGQTSNQPIFNDCWNQIGVTGDRSCPELKTFIHCRNCPVYSLAGRGLLEREPPPGYINEWTNLLVSQSVPQGESTLTQLGETISVIIFRLGVEWLALSAKLFKEVTQPCVIHTIPHRSNEILLGIVNIRGEILMCVSLSNLLGLEDNPANSGSEQSKIQQPLTRKSKTNVSSVMYQRMVVVEIESNRWVFPVDEIFSVQRFHTNELIDAPAVIYKATYTYTKWIINWQDKKVNYLDDELLFYTLNRKIT</sequence>
<dbReference type="PANTHER" id="PTHR22617:SF45">
    <property type="entry name" value="CHEMOTAXIS PROTEIN CHEW"/>
    <property type="match status" value="1"/>
</dbReference>
<evidence type="ECO:0000256" key="1">
    <source>
        <dbReference type="ARBA" id="ARBA00004496"/>
    </source>
</evidence>